<proteinExistence type="predicted"/>
<accession>A0A146MHC3</accession>
<feature type="signal peptide" evidence="1">
    <location>
        <begin position="1"/>
        <end position="17"/>
    </location>
</feature>
<evidence type="ECO:0000256" key="1">
    <source>
        <dbReference type="SAM" id="SignalP"/>
    </source>
</evidence>
<gene>
    <name evidence="2" type="ORF">g.32173</name>
</gene>
<keyword evidence="1" id="KW-0732">Signal</keyword>
<feature type="chain" id="PRO_5007527931" evidence="1">
    <location>
        <begin position="18"/>
        <end position="151"/>
    </location>
</feature>
<feature type="non-terminal residue" evidence="2">
    <location>
        <position position="151"/>
    </location>
</feature>
<protein>
    <submittedName>
        <fullName evidence="2">Uncharacterized protein</fullName>
    </submittedName>
</protein>
<feature type="non-terminal residue" evidence="2">
    <location>
        <position position="1"/>
    </location>
</feature>
<reference evidence="2" key="1">
    <citation type="journal article" date="2016" name="Gigascience">
        <title>De novo construction of an expanded transcriptome assembly for the western tarnished plant bug, Lygus hesperus.</title>
        <authorList>
            <person name="Tassone E.E."/>
            <person name="Geib S.M."/>
            <person name="Hall B."/>
            <person name="Fabrick J.A."/>
            <person name="Brent C.S."/>
            <person name="Hull J.J."/>
        </authorList>
    </citation>
    <scope>NUCLEOTIDE SEQUENCE</scope>
</reference>
<name>A0A146MHC3_LYGHE</name>
<sequence length="151" mass="16538">GIRILLIFAIVCLEALASNSVKQPLTPNLTEDGNPKMEIFGELVPSLNWGDLLLKYREHRKDLAIITQNQKENYLVIQGGRVEEPNVLKSLNITISWSKQKSDEGFVWLLAGSCLNCTGCTNCVGCTNCTNCSNCTGCTNCSCCENCVNCV</sequence>
<dbReference type="EMBL" id="GDHC01000559">
    <property type="protein sequence ID" value="JAQ18070.1"/>
    <property type="molecule type" value="Transcribed_RNA"/>
</dbReference>
<evidence type="ECO:0000313" key="2">
    <source>
        <dbReference type="EMBL" id="JAQ18070.1"/>
    </source>
</evidence>
<dbReference type="AlphaFoldDB" id="A0A146MHC3"/>
<organism evidence="2">
    <name type="scientific">Lygus hesperus</name>
    <name type="common">Western plant bug</name>
    <dbReference type="NCBI Taxonomy" id="30085"/>
    <lineage>
        <taxon>Eukaryota</taxon>
        <taxon>Metazoa</taxon>
        <taxon>Ecdysozoa</taxon>
        <taxon>Arthropoda</taxon>
        <taxon>Hexapoda</taxon>
        <taxon>Insecta</taxon>
        <taxon>Pterygota</taxon>
        <taxon>Neoptera</taxon>
        <taxon>Paraneoptera</taxon>
        <taxon>Hemiptera</taxon>
        <taxon>Heteroptera</taxon>
        <taxon>Panheteroptera</taxon>
        <taxon>Cimicomorpha</taxon>
        <taxon>Miridae</taxon>
        <taxon>Mirini</taxon>
        <taxon>Lygus</taxon>
    </lineage>
</organism>